<evidence type="ECO:0000256" key="1">
    <source>
        <dbReference type="SAM" id="MobiDB-lite"/>
    </source>
</evidence>
<protein>
    <submittedName>
        <fullName evidence="2">Uncharacterized protein</fullName>
    </submittedName>
</protein>
<feature type="region of interest" description="Disordered" evidence="1">
    <location>
        <begin position="1"/>
        <end position="56"/>
    </location>
</feature>
<sequence>MSPVRCSSRQASSSASGGRAATAEEHTVPNKQSASRRLGGVTAGTAECLMGDLDMR</sequence>
<name>A0ABN3UM37_9ACTN</name>
<evidence type="ECO:0000313" key="3">
    <source>
        <dbReference type="Proteomes" id="UP001501842"/>
    </source>
</evidence>
<keyword evidence="3" id="KW-1185">Reference proteome</keyword>
<dbReference type="Proteomes" id="UP001501842">
    <property type="component" value="Unassembled WGS sequence"/>
</dbReference>
<accession>A0ABN3UM37</accession>
<comment type="caution">
    <text evidence="2">The sequence shown here is derived from an EMBL/GenBank/DDBJ whole genome shotgun (WGS) entry which is preliminary data.</text>
</comment>
<dbReference type="EMBL" id="BAAATZ010000029">
    <property type="protein sequence ID" value="GAA2735501.1"/>
    <property type="molecule type" value="Genomic_DNA"/>
</dbReference>
<organism evidence="2 3">
    <name type="scientific">Actinocorallia aurantiaca</name>
    <dbReference type="NCBI Taxonomy" id="46204"/>
    <lineage>
        <taxon>Bacteria</taxon>
        <taxon>Bacillati</taxon>
        <taxon>Actinomycetota</taxon>
        <taxon>Actinomycetes</taxon>
        <taxon>Streptosporangiales</taxon>
        <taxon>Thermomonosporaceae</taxon>
        <taxon>Actinocorallia</taxon>
    </lineage>
</organism>
<gene>
    <name evidence="2" type="ORF">GCM10010439_60460</name>
</gene>
<feature type="compositionally biased region" description="Low complexity" evidence="1">
    <location>
        <begin position="7"/>
        <end position="21"/>
    </location>
</feature>
<proteinExistence type="predicted"/>
<reference evidence="2 3" key="1">
    <citation type="journal article" date="2019" name="Int. J. Syst. Evol. Microbiol.">
        <title>The Global Catalogue of Microorganisms (GCM) 10K type strain sequencing project: providing services to taxonomists for standard genome sequencing and annotation.</title>
        <authorList>
            <consortium name="The Broad Institute Genomics Platform"/>
            <consortium name="The Broad Institute Genome Sequencing Center for Infectious Disease"/>
            <person name="Wu L."/>
            <person name="Ma J."/>
        </authorList>
    </citation>
    <scope>NUCLEOTIDE SEQUENCE [LARGE SCALE GENOMIC DNA]</scope>
    <source>
        <strain evidence="2 3">JCM 8201</strain>
    </source>
</reference>
<evidence type="ECO:0000313" key="2">
    <source>
        <dbReference type="EMBL" id="GAA2735501.1"/>
    </source>
</evidence>